<reference evidence="3" key="1">
    <citation type="journal article" date="2019" name="Gigascience">
        <title>De novo genome assembly of the endangered Acer yangbiense, a plant species with extremely small populations endemic to Yunnan Province, China.</title>
        <authorList>
            <person name="Yang J."/>
            <person name="Wariss H.M."/>
            <person name="Tao L."/>
            <person name="Zhang R."/>
            <person name="Yun Q."/>
            <person name="Hollingsworth P."/>
            <person name="Dao Z."/>
            <person name="Luo G."/>
            <person name="Guo H."/>
            <person name="Ma Y."/>
            <person name="Sun W."/>
        </authorList>
    </citation>
    <scope>NUCLEOTIDE SEQUENCE [LARGE SCALE GENOMIC DNA]</scope>
    <source>
        <strain evidence="3">cv. Malutang</strain>
    </source>
</reference>
<dbReference type="Pfam" id="PF14111">
    <property type="entry name" value="DUF4283"/>
    <property type="match status" value="1"/>
</dbReference>
<sequence>MGTEEIVNLCASMSLKEREGPVRRLQDELKVAGERKMALCLAGRILSQDLINRYAFRNVISRIWKVRGDVEIEVINSNTYAFHFQFPEDRRKVLAGGPWSFNDSLIVLEELTGKGALRSLKFCKADFWVRISNIPILCMMKEIGRFLGSIIGEVWEVDTGPSGDYLGKFLRIRVAIEVDKPLRRFFRVDVLGDGEEMVMPIQYERPIFAFAMVSWATKPMNVQIRRRVIN</sequence>
<dbReference type="AlphaFoldDB" id="A0A5C7I6R8"/>
<dbReference type="InterPro" id="IPR040256">
    <property type="entry name" value="At4g02000-like"/>
</dbReference>
<evidence type="ECO:0000313" key="3">
    <source>
        <dbReference type="Proteomes" id="UP000323000"/>
    </source>
</evidence>
<dbReference type="PANTHER" id="PTHR31286">
    <property type="entry name" value="GLYCINE-RICH CELL WALL STRUCTURAL PROTEIN 1.8-LIKE"/>
    <property type="match status" value="1"/>
</dbReference>
<accession>A0A5C7I6R8</accession>
<dbReference type="InterPro" id="IPR025558">
    <property type="entry name" value="DUF4283"/>
</dbReference>
<protein>
    <recommendedName>
        <fullName evidence="1">DUF4283 domain-containing protein</fullName>
    </recommendedName>
</protein>
<dbReference type="EMBL" id="VAHF01000004">
    <property type="protein sequence ID" value="TXG64262.1"/>
    <property type="molecule type" value="Genomic_DNA"/>
</dbReference>
<dbReference type="OrthoDB" id="2219495at2759"/>
<comment type="caution">
    <text evidence="2">The sequence shown here is derived from an EMBL/GenBank/DDBJ whole genome shotgun (WGS) entry which is preliminary data.</text>
</comment>
<dbReference type="Proteomes" id="UP000323000">
    <property type="component" value="Chromosome 4"/>
</dbReference>
<evidence type="ECO:0000313" key="2">
    <source>
        <dbReference type="EMBL" id="TXG64262.1"/>
    </source>
</evidence>
<name>A0A5C7I6R8_9ROSI</name>
<dbReference type="PANTHER" id="PTHR31286:SF167">
    <property type="entry name" value="OS09G0268800 PROTEIN"/>
    <property type="match status" value="1"/>
</dbReference>
<keyword evidence="3" id="KW-1185">Reference proteome</keyword>
<feature type="domain" description="DUF4283" evidence="1">
    <location>
        <begin position="38"/>
        <end position="111"/>
    </location>
</feature>
<organism evidence="2 3">
    <name type="scientific">Acer yangbiense</name>
    <dbReference type="NCBI Taxonomy" id="1000413"/>
    <lineage>
        <taxon>Eukaryota</taxon>
        <taxon>Viridiplantae</taxon>
        <taxon>Streptophyta</taxon>
        <taxon>Embryophyta</taxon>
        <taxon>Tracheophyta</taxon>
        <taxon>Spermatophyta</taxon>
        <taxon>Magnoliopsida</taxon>
        <taxon>eudicotyledons</taxon>
        <taxon>Gunneridae</taxon>
        <taxon>Pentapetalae</taxon>
        <taxon>rosids</taxon>
        <taxon>malvids</taxon>
        <taxon>Sapindales</taxon>
        <taxon>Sapindaceae</taxon>
        <taxon>Hippocastanoideae</taxon>
        <taxon>Acereae</taxon>
        <taxon>Acer</taxon>
    </lineage>
</organism>
<gene>
    <name evidence="2" type="ORF">EZV62_011256</name>
</gene>
<proteinExistence type="predicted"/>
<evidence type="ECO:0000259" key="1">
    <source>
        <dbReference type="Pfam" id="PF14111"/>
    </source>
</evidence>